<dbReference type="Proteomes" id="UP001208649">
    <property type="component" value="Unassembled WGS sequence"/>
</dbReference>
<dbReference type="EMBL" id="JAOTEM010000001">
    <property type="protein sequence ID" value="MCU7615819.1"/>
    <property type="molecule type" value="Genomic_DNA"/>
</dbReference>
<proteinExistence type="predicted"/>
<sequence>MKSNNQPDYKRIYTDMISRKYPHKKESCEAILKKKRFSTLDVITINNMIFGKGQERENTANQLHRSYDKAAIIEMLQFQKKNNMNNSQLSRHTKLSRNTIIKWKKLFVIN</sequence>
<evidence type="ECO:0000313" key="2">
    <source>
        <dbReference type="Proteomes" id="UP001208649"/>
    </source>
</evidence>
<keyword evidence="2" id="KW-1185">Reference proteome</keyword>
<reference evidence="2" key="1">
    <citation type="submission" date="2023-07" db="EMBL/GenBank/DDBJ databases">
        <title>Chryseobacterium sp. strain PBS4-4 Genome sequencing and assembly.</title>
        <authorList>
            <person name="Jung Y."/>
        </authorList>
    </citation>
    <scope>NUCLEOTIDE SEQUENCE [LARGE SCALE GENOMIC DNA]</scope>
    <source>
        <strain evidence="2">PBS4-4</strain>
    </source>
</reference>
<accession>A0ABT2W0P7</accession>
<organism evidence="1 2">
    <name type="scientific">Chryseobacterium edaphi</name>
    <dbReference type="NCBI Taxonomy" id="2976532"/>
    <lineage>
        <taxon>Bacteria</taxon>
        <taxon>Pseudomonadati</taxon>
        <taxon>Bacteroidota</taxon>
        <taxon>Flavobacteriia</taxon>
        <taxon>Flavobacteriales</taxon>
        <taxon>Weeksellaceae</taxon>
        <taxon>Chryseobacterium group</taxon>
        <taxon>Chryseobacterium</taxon>
    </lineage>
</organism>
<dbReference type="RefSeq" id="WP_263001107.1">
    <property type="nucleotide sequence ID" value="NZ_JAOTEM010000001.1"/>
</dbReference>
<gene>
    <name evidence="1" type="ORF">NZ698_01295</name>
</gene>
<evidence type="ECO:0000313" key="1">
    <source>
        <dbReference type="EMBL" id="MCU7615819.1"/>
    </source>
</evidence>
<comment type="caution">
    <text evidence="1">The sequence shown here is derived from an EMBL/GenBank/DDBJ whole genome shotgun (WGS) entry which is preliminary data.</text>
</comment>
<protein>
    <submittedName>
        <fullName evidence="1">Helix-turn-helix domain-containing protein</fullName>
    </submittedName>
</protein>
<name>A0ABT2W0P7_9FLAO</name>